<dbReference type="PANTHER" id="PTHR14950">
    <property type="entry name" value="DICER-RELATED"/>
    <property type="match status" value="1"/>
</dbReference>
<proteinExistence type="predicted"/>
<evidence type="ECO:0000256" key="2">
    <source>
        <dbReference type="ARBA" id="ARBA00022801"/>
    </source>
</evidence>
<feature type="region of interest" description="Disordered" evidence="5">
    <location>
        <begin position="1"/>
        <end position="52"/>
    </location>
</feature>
<keyword evidence="4" id="KW-0067">ATP-binding</keyword>
<dbReference type="InterPro" id="IPR036389">
    <property type="entry name" value="RNase_III_sf"/>
</dbReference>
<sequence>MQRLRSGSSRNEHDHRPQETWRTEVSHLPQQREVGGSNAEIGEESRPSSECKGSLLHEGIFEISDDESSGTVDNLEPAFFLDDENEEVVVLAEDKEGEVGTDGGIIGEPNHALEASLDQEVSKNGQDAVDDRNISPASADETSEIEEEPEDPYARLVFACRTTLREESLKGERYLVDVDWRDGPMTPSESVQILHSFCLAYTSSEAPRYEFEATRNNTVRCKLSMPDVFALKSLTSPVSISKRVAKLAVSIRMYKLLTQLGYLGRSAQFKDQLPSGLMSKASQPAQANADHEEDVYISSPSVLKWIEDPSHDDLALLRCRSWRLHLYMFNLQTPTKQWGEARDYVWYSNLLLTRQALKNSQLVILKLPTGEKILNLEPRGTIDLDLLQISQAREYSRRIFALASNTVLQSLVLRDVSWAIPEYLILPAEEDGSVLWDVVADLNRFRFSLEQKPTTTNPRCRDRLVRSLRKSVVLYRADEMMQPIVTGEVVRQRADSEQQFRKLRDSVAKTLLREEDESILLEVRRPSPFEFSGKNDKQLYLRDELCDRVPIDAYSIHCVRQLVHLERFLGVNEAQARLDPDSQLDIVLFSYALFPFINNMDPRHCYERHEFIGDSVLNMVSSTSIFKRNPNFSQAGFTFYRKEQVSNQNLCKIARVFRVEKALQYTTKSNKLRLWPTRFGSVLENQSMTKLAVKLLADCMEAITGLFFTSGKIPAVESFLNRIGIQTNFYGHFRVERLLDLNSALCADQERRLSIAEKALKYKFRNPALFMQAVTHRSIDSSTPYEKLEFLGDSLLNFTITNYIYEKFTDASPGTLTELAALAKSNDFFAMISVSLRLHECLWYHSECVSQSLQAYVECFDIQSHDAKMSAPKVCIKDRSGVGVCCGCQD</sequence>
<feature type="domain" description="RNase III" evidence="6">
    <location>
        <begin position="753"/>
        <end position="842"/>
    </location>
</feature>
<dbReference type="PROSITE" id="PS50142">
    <property type="entry name" value="RNASE_3_2"/>
    <property type="match status" value="2"/>
</dbReference>
<dbReference type="Pfam" id="PF00636">
    <property type="entry name" value="Ribonuclease_3"/>
    <property type="match status" value="2"/>
</dbReference>
<evidence type="ECO:0000256" key="3">
    <source>
        <dbReference type="ARBA" id="ARBA00022806"/>
    </source>
</evidence>
<dbReference type="InterPro" id="IPR038248">
    <property type="entry name" value="Dicer_dimer_sf"/>
</dbReference>
<name>A0A7S3ED99_9RHOD</name>
<dbReference type="InterPro" id="IPR005034">
    <property type="entry name" value="Dicer_dimerisation"/>
</dbReference>
<dbReference type="Gene3D" id="1.10.1520.10">
    <property type="entry name" value="Ribonuclease III domain"/>
    <property type="match status" value="2"/>
</dbReference>
<feature type="region of interest" description="Disordered" evidence="5">
    <location>
        <begin position="120"/>
        <end position="149"/>
    </location>
</feature>
<dbReference type="GO" id="GO:0004386">
    <property type="term" value="F:helicase activity"/>
    <property type="evidence" value="ECO:0007669"/>
    <property type="project" value="UniProtKB-KW"/>
</dbReference>
<evidence type="ECO:0000313" key="7">
    <source>
        <dbReference type="EMBL" id="CAE0046564.1"/>
    </source>
</evidence>
<keyword evidence="3" id="KW-0347">Helicase</keyword>
<gene>
    <name evidence="7" type="ORF">RMAR00112_LOCUS14543</name>
</gene>
<dbReference type="GO" id="GO:0006396">
    <property type="term" value="P:RNA processing"/>
    <property type="evidence" value="ECO:0007669"/>
    <property type="project" value="InterPro"/>
</dbReference>
<dbReference type="PROSITE" id="PS00517">
    <property type="entry name" value="RNASE_3_1"/>
    <property type="match status" value="1"/>
</dbReference>
<evidence type="ECO:0000259" key="6">
    <source>
        <dbReference type="PROSITE" id="PS50142"/>
    </source>
</evidence>
<dbReference type="GO" id="GO:0005524">
    <property type="term" value="F:ATP binding"/>
    <property type="evidence" value="ECO:0007669"/>
    <property type="project" value="UniProtKB-KW"/>
</dbReference>
<organism evidence="7">
    <name type="scientific">Rhodosorus marinus</name>
    <dbReference type="NCBI Taxonomy" id="101924"/>
    <lineage>
        <taxon>Eukaryota</taxon>
        <taxon>Rhodophyta</taxon>
        <taxon>Stylonematophyceae</taxon>
        <taxon>Stylonematales</taxon>
        <taxon>Stylonemataceae</taxon>
        <taxon>Rhodosorus</taxon>
    </lineage>
</organism>
<keyword evidence="1" id="KW-0547">Nucleotide-binding</keyword>
<dbReference type="Pfam" id="PF03368">
    <property type="entry name" value="Dicer_dimer"/>
    <property type="match status" value="1"/>
</dbReference>
<evidence type="ECO:0000256" key="5">
    <source>
        <dbReference type="SAM" id="MobiDB-lite"/>
    </source>
</evidence>
<feature type="domain" description="RNase III" evidence="6">
    <location>
        <begin position="562"/>
        <end position="712"/>
    </location>
</feature>
<dbReference type="InterPro" id="IPR000999">
    <property type="entry name" value="RNase_III_dom"/>
</dbReference>
<dbReference type="CDD" id="cd00593">
    <property type="entry name" value="RIBOc"/>
    <property type="match status" value="2"/>
</dbReference>
<dbReference type="SMART" id="SM00535">
    <property type="entry name" value="RIBOc"/>
    <property type="match status" value="2"/>
</dbReference>
<dbReference type="EMBL" id="HBHW01018905">
    <property type="protein sequence ID" value="CAE0046564.1"/>
    <property type="molecule type" value="Transcribed_RNA"/>
</dbReference>
<feature type="compositionally biased region" description="Basic and acidic residues" evidence="5">
    <location>
        <begin position="10"/>
        <end position="25"/>
    </location>
</feature>
<evidence type="ECO:0000256" key="1">
    <source>
        <dbReference type="ARBA" id="ARBA00022741"/>
    </source>
</evidence>
<evidence type="ECO:0000256" key="4">
    <source>
        <dbReference type="ARBA" id="ARBA00022840"/>
    </source>
</evidence>
<accession>A0A7S3ED99</accession>
<keyword evidence="2" id="KW-0378">Hydrolase</keyword>
<dbReference type="AlphaFoldDB" id="A0A7S3ED99"/>
<dbReference type="GO" id="GO:0004525">
    <property type="term" value="F:ribonuclease III activity"/>
    <property type="evidence" value="ECO:0007669"/>
    <property type="project" value="InterPro"/>
</dbReference>
<dbReference type="SUPFAM" id="SSF69065">
    <property type="entry name" value="RNase III domain-like"/>
    <property type="match status" value="2"/>
</dbReference>
<reference evidence="7" key="1">
    <citation type="submission" date="2021-01" db="EMBL/GenBank/DDBJ databases">
        <authorList>
            <person name="Corre E."/>
            <person name="Pelletier E."/>
            <person name="Niang G."/>
            <person name="Scheremetjew M."/>
            <person name="Finn R."/>
            <person name="Kale V."/>
            <person name="Holt S."/>
            <person name="Cochrane G."/>
            <person name="Meng A."/>
            <person name="Brown T."/>
            <person name="Cohen L."/>
        </authorList>
    </citation>
    <scope>NUCLEOTIDE SEQUENCE</scope>
    <source>
        <strain evidence="7">CCMP 769</strain>
    </source>
</reference>
<dbReference type="Gene3D" id="3.30.160.380">
    <property type="entry name" value="Dicer dimerisation domain"/>
    <property type="match status" value="1"/>
</dbReference>
<protein>
    <recommendedName>
        <fullName evidence="6">RNase III domain-containing protein</fullName>
    </recommendedName>
</protein>